<dbReference type="Pfam" id="PF00704">
    <property type="entry name" value="Glyco_hydro_18"/>
    <property type="match status" value="1"/>
</dbReference>
<dbReference type="PROSITE" id="PS51910">
    <property type="entry name" value="GH18_2"/>
    <property type="match status" value="1"/>
</dbReference>
<proteinExistence type="predicted"/>
<evidence type="ECO:0000313" key="4">
    <source>
        <dbReference type="Proteomes" id="UP001610334"/>
    </source>
</evidence>
<dbReference type="EMBL" id="JBFXLT010000092">
    <property type="protein sequence ID" value="KAL2809269.1"/>
    <property type="molecule type" value="Genomic_DNA"/>
</dbReference>
<keyword evidence="4" id="KW-1185">Reference proteome</keyword>
<evidence type="ECO:0000259" key="2">
    <source>
        <dbReference type="PROSITE" id="PS51910"/>
    </source>
</evidence>
<dbReference type="InterPro" id="IPR017853">
    <property type="entry name" value="GH"/>
</dbReference>
<sequence length="151" mass="17064">MDIIEEKGLAPKLYKEAGVKVVHWDNQWVAYDDEETLELKAQFALGQALGGLMVWAISHDSPSRHMAALQSIALYSHKDHIARVVWAAHILNYLTQNQMHDELQEEEHDGKLDHDSDVPSDCETDYETDQAAVLLVLETLFVGNSWTALHS</sequence>
<gene>
    <name evidence="3" type="ORF">BJX63DRAFT_435321</name>
</gene>
<feature type="domain" description="GH18" evidence="2">
    <location>
        <begin position="1"/>
        <end position="73"/>
    </location>
</feature>
<name>A0ABR4H1E0_9EURO</name>
<evidence type="ECO:0000256" key="1">
    <source>
        <dbReference type="SAM" id="MobiDB-lite"/>
    </source>
</evidence>
<dbReference type="SUPFAM" id="SSF51445">
    <property type="entry name" value="(Trans)glycosidases"/>
    <property type="match status" value="1"/>
</dbReference>
<dbReference type="InterPro" id="IPR001223">
    <property type="entry name" value="Glyco_hydro18_cat"/>
</dbReference>
<dbReference type="Proteomes" id="UP001610334">
    <property type="component" value="Unassembled WGS sequence"/>
</dbReference>
<dbReference type="Gene3D" id="3.20.20.80">
    <property type="entry name" value="Glycosidases"/>
    <property type="match status" value="1"/>
</dbReference>
<evidence type="ECO:0000313" key="3">
    <source>
        <dbReference type="EMBL" id="KAL2809269.1"/>
    </source>
</evidence>
<reference evidence="3 4" key="1">
    <citation type="submission" date="2024-07" db="EMBL/GenBank/DDBJ databases">
        <title>Section-level genome sequencing and comparative genomics of Aspergillus sections Usti and Cavernicolus.</title>
        <authorList>
            <consortium name="Lawrence Berkeley National Laboratory"/>
            <person name="Nybo J.L."/>
            <person name="Vesth T.C."/>
            <person name="Theobald S."/>
            <person name="Frisvad J.C."/>
            <person name="Larsen T.O."/>
            <person name="Kjaerboelling I."/>
            <person name="Rothschild-Mancinelli K."/>
            <person name="Lyhne E.K."/>
            <person name="Kogle M.E."/>
            <person name="Barry K."/>
            <person name="Clum A."/>
            <person name="Na H."/>
            <person name="Ledsgaard L."/>
            <person name="Lin J."/>
            <person name="Lipzen A."/>
            <person name="Kuo A."/>
            <person name="Riley R."/>
            <person name="Mondo S."/>
            <person name="Labutti K."/>
            <person name="Haridas S."/>
            <person name="Pangalinan J."/>
            <person name="Salamov A.A."/>
            <person name="Simmons B.A."/>
            <person name="Magnuson J.K."/>
            <person name="Chen J."/>
            <person name="Drula E."/>
            <person name="Henrissat B."/>
            <person name="Wiebenga A."/>
            <person name="Lubbers R.J."/>
            <person name="Gomes A.C."/>
            <person name="Makela M.R."/>
            <person name="Stajich J."/>
            <person name="Grigoriev I.V."/>
            <person name="Mortensen U.H."/>
            <person name="De Vries R.P."/>
            <person name="Baker S.E."/>
            <person name="Andersen M.R."/>
        </authorList>
    </citation>
    <scope>NUCLEOTIDE SEQUENCE [LARGE SCALE GENOMIC DNA]</scope>
    <source>
        <strain evidence="3 4">CBS 588.65</strain>
    </source>
</reference>
<accession>A0ABR4H1E0</accession>
<feature type="compositionally biased region" description="Basic and acidic residues" evidence="1">
    <location>
        <begin position="108"/>
        <end position="117"/>
    </location>
</feature>
<comment type="caution">
    <text evidence="3">The sequence shown here is derived from an EMBL/GenBank/DDBJ whole genome shotgun (WGS) entry which is preliminary data.</text>
</comment>
<protein>
    <recommendedName>
        <fullName evidence="2">GH18 domain-containing protein</fullName>
    </recommendedName>
</protein>
<feature type="region of interest" description="Disordered" evidence="1">
    <location>
        <begin position="103"/>
        <end position="123"/>
    </location>
</feature>
<organism evidence="3 4">
    <name type="scientific">Aspergillus granulosus</name>
    <dbReference type="NCBI Taxonomy" id="176169"/>
    <lineage>
        <taxon>Eukaryota</taxon>
        <taxon>Fungi</taxon>
        <taxon>Dikarya</taxon>
        <taxon>Ascomycota</taxon>
        <taxon>Pezizomycotina</taxon>
        <taxon>Eurotiomycetes</taxon>
        <taxon>Eurotiomycetidae</taxon>
        <taxon>Eurotiales</taxon>
        <taxon>Aspergillaceae</taxon>
        <taxon>Aspergillus</taxon>
        <taxon>Aspergillus subgen. Nidulantes</taxon>
    </lineage>
</organism>